<dbReference type="PANTHER" id="PTHR24305:SF166">
    <property type="entry name" value="CYTOCHROME P450 12A4, MITOCHONDRIAL-RELATED"/>
    <property type="match status" value="1"/>
</dbReference>
<evidence type="ECO:0000256" key="3">
    <source>
        <dbReference type="SAM" id="Phobius"/>
    </source>
</evidence>
<dbReference type="InterPro" id="IPR050121">
    <property type="entry name" value="Cytochrome_P450_monoxygenase"/>
</dbReference>
<proteinExistence type="inferred from homology"/>
<dbReference type="GO" id="GO:0016705">
    <property type="term" value="F:oxidoreductase activity, acting on paired donors, with incorporation or reduction of molecular oxygen"/>
    <property type="evidence" value="ECO:0007669"/>
    <property type="project" value="InterPro"/>
</dbReference>
<dbReference type="PANTHER" id="PTHR24305">
    <property type="entry name" value="CYTOCHROME P450"/>
    <property type="match status" value="1"/>
</dbReference>
<keyword evidence="2" id="KW-0349">Heme</keyword>
<feature type="transmembrane region" description="Helical" evidence="3">
    <location>
        <begin position="21"/>
        <end position="42"/>
    </location>
</feature>
<keyword evidence="2" id="KW-0408">Iron</keyword>
<evidence type="ECO:0000256" key="2">
    <source>
        <dbReference type="PIRSR" id="PIRSR602401-1"/>
    </source>
</evidence>
<comment type="similarity">
    <text evidence="1">Belongs to the cytochrome P450 family.</text>
</comment>
<comment type="cofactor">
    <cofactor evidence="2">
        <name>heme</name>
        <dbReference type="ChEBI" id="CHEBI:30413"/>
    </cofactor>
</comment>
<evidence type="ECO:0000313" key="5">
    <source>
        <dbReference type="Proteomes" id="UP000193922"/>
    </source>
</evidence>
<feature type="binding site" description="axial binding residue" evidence="2">
    <location>
        <position position="475"/>
    </location>
    <ligand>
        <name>heme</name>
        <dbReference type="ChEBI" id="CHEBI:30413"/>
    </ligand>
    <ligandPart>
        <name>Fe</name>
        <dbReference type="ChEBI" id="CHEBI:18248"/>
    </ligandPart>
</feature>
<protein>
    <submittedName>
        <fullName evidence="4">Cytochrome P450</fullName>
    </submittedName>
</protein>
<name>A0A1Y1WLC0_9FUNG</name>
<accession>A0A1Y1WLC0</accession>
<reference evidence="4 5" key="1">
    <citation type="submission" date="2016-07" db="EMBL/GenBank/DDBJ databases">
        <title>Pervasive Adenine N6-methylation of Active Genes in Fungi.</title>
        <authorList>
            <consortium name="DOE Joint Genome Institute"/>
            <person name="Mondo S.J."/>
            <person name="Dannebaum R.O."/>
            <person name="Kuo R.C."/>
            <person name="Labutti K."/>
            <person name="Haridas S."/>
            <person name="Kuo A."/>
            <person name="Salamov A."/>
            <person name="Ahrendt S.R."/>
            <person name="Lipzen A."/>
            <person name="Sullivan W."/>
            <person name="Andreopoulos W.B."/>
            <person name="Clum A."/>
            <person name="Lindquist E."/>
            <person name="Daum C."/>
            <person name="Ramamoorthy G.K."/>
            <person name="Gryganskyi A."/>
            <person name="Culley D."/>
            <person name="Magnuson J.K."/>
            <person name="James T.Y."/>
            <person name="O'Malley M.A."/>
            <person name="Stajich J.E."/>
            <person name="Spatafora J.W."/>
            <person name="Visel A."/>
            <person name="Grigoriev I.V."/>
        </authorList>
    </citation>
    <scope>NUCLEOTIDE SEQUENCE [LARGE SCALE GENOMIC DNA]</scope>
    <source>
        <strain evidence="4 5">ATCC 12442</strain>
    </source>
</reference>
<dbReference type="EMBL" id="MCFD01000001">
    <property type="protein sequence ID" value="ORX74360.1"/>
    <property type="molecule type" value="Genomic_DNA"/>
</dbReference>
<dbReference type="AlphaFoldDB" id="A0A1Y1WLC0"/>
<dbReference type="GO" id="GO:0020037">
    <property type="term" value="F:heme binding"/>
    <property type="evidence" value="ECO:0007669"/>
    <property type="project" value="InterPro"/>
</dbReference>
<keyword evidence="3" id="KW-1133">Transmembrane helix</keyword>
<sequence>MTSYRYWTLAMALVRRDIRELGKSVMQAISVYLVVFILFRVARRALFSPLRKLPGPWYTNITGVVRKYYAWKHKEHIYYMKMFDEYGPLVRTGPDRVGVGEVGAFKKMMASHSLPKTSMYSDFAVVGENIFTTRSPELNRARRRQLGPSFTATAVRDMEVFVMEDGVRRLCALLDAQIDAAHKSQSQATIINVYFSLVMMSTDIISSLGFGKRFGAIDLLRTMVLGDSSVAANAGDKAAGEILLPADKIMQYTTQTMELMVKVAEMPALNRIPPHMMTAELRNLHKSRDLFMDFAEATVAKRREELANSDAGSNRSDILTQYIKAKDPFTGEMLTDKEIGSEATVLIAAGTDTTTNTLTHCIRLLLKYPETYKRLADDIRHQFKSPAEVSYEKARQSLPYLQAVIYETMRMRAATNGVWPRDAPPEGITIHGYYIPHGVTLCGSIGGVHMNCETWDEPTKFNPERFMGPEGARICPGRHLAMMSMTLTLAHLLLRYDFAALSQPDMHVNFYDEVDDQCRITTGHSHPERDCNVIIAKRL</sequence>
<dbReference type="PRINTS" id="PR00385">
    <property type="entry name" value="P450"/>
</dbReference>
<dbReference type="InterPro" id="IPR001128">
    <property type="entry name" value="Cyt_P450"/>
</dbReference>
<dbReference type="InterPro" id="IPR002401">
    <property type="entry name" value="Cyt_P450_E_grp-I"/>
</dbReference>
<dbReference type="RefSeq" id="XP_040747571.1">
    <property type="nucleotide sequence ID" value="XM_040886175.1"/>
</dbReference>
<keyword evidence="3" id="KW-0812">Transmembrane</keyword>
<dbReference type="Proteomes" id="UP000193922">
    <property type="component" value="Unassembled WGS sequence"/>
</dbReference>
<dbReference type="Gene3D" id="1.10.630.10">
    <property type="entry name" value="Cytochrome P450"/>
    <property type="match status" value="1"/>
</dbReference>
<gene>
    <name evidence="4" type="ORF">DL89DRAFT_264255</name>
</gene>
<dbReference type="STRING" id="61395.A0A1Y1WLC0"/>
<organism evidence="4 5">
    <name type="scientific">Linderina pennispora</name>
    <dbReference type="NCBI Taxonomy" id="61395"/>
    <lineage>
        <taxon>Eukaryota</taxon>
        <taxon>Fungi</taxon>
        <taxon>Fungi incertae sedis</taxon>
        <taxon>Zoopagomycota</taxon>
        <taxon>Kickxellomycotina</taxon>
        <taxon>Kickxellomycetes</taxon>
        <taxon>Kickxellales</taxon>
        <taxon>Kickxellaceae</taxon>
        <taxon>Linderina</taxon>
    </lineage>
</organism>
<evidence type="ECO:0000256" key="1">
    <source>
        <dbReference type="ARBA" id="ARBA00010617"/>
    </source>
</evidence>
<evidence type="ECO:0000313" key="4">
    <source>
        <dbReference type="EMBL" id="ORX74360.1"/>
    </source>
</evidence>
<keyword evidence="2" id="KW-0479">Metal-binding</keyword>
<dbReference type="GO" id="GO:0005506">
    <property type="term" value="F:iron ion binding"/>
    <property type="evidence" value="ECO:0007669"/>
    <property type="project" value="InterPro"/>
</dbReference>
<dbReference type="SUPFAM" id="SSF48264">
    <property type="entry name" value="Cytochrome P450"/>
    <property type="match status" value="1"/>
</dbReference>
<keyword evidence="3" id="KW-0472">Membrane</keyword>
<dbReference type="PRINTS" id="PR00463">
    <property type="entry name" value="EP450I"/>
</dbReference>
<dbReference type="OrthoDB" id="1470350at2759"/>
<comment type="caution">
    <text evidence="4">The sequence shown here is derived from an EMBL/GenBank/DDBJ whole genome shotgun (WGS) entry which is preliminary data.</text>
</comment>
<keyword evidence="5" id="KW-1185">Reference proteome</keyword>
<dbReference type="InterPro" id="IPR036396">
    <property type="entry name" value="Cyt_P450_sf"/>
</dbReference>
<dbReference type="GO" id="GO:0004497">
    <property type="term" value="F:monooxygenase activity"/>
    <property type="evidence" value="ECO:0007669"/>
    <property type="project" value="InterPro"/>
</dbReference>
<dbReference type="Pfam" id="PF00067">
    <property type="entry name" value="p450"/>
    <property type="match status" value="1"/>
</dbReference>
<dbReference type="GeneID" id="63802823"/>